<evidence type="ECO:0000313" key="14">
    <source>
        <dbReference type="EMBL" id="KAH3681016.1"/>
    </source>
</evidence>
<dbReference type="PANTHER" id="PTHR15415">
    <property type="entry name" value="MITOFILIN"/>
    <property type="match status" value="1"/>
</dbReference>
<evidence type="ECO:0000256" key="9">
    <source>
        <dbReference type="ARBA" id="ARBA00023128"/>
    </source>
</evidence>
<keyword evidence="15" id="KW-1185">Reference proteome</keyword>
<dbReference type="OrthoDB" id="10261039at2759"/>
<evidence type="ECO:0000256" key="6">
    <source>
        <dbReference type="ARBA" id="ARBA00022946"/>
    </source>
</evidence>
<evidence type="ECO:0000256" key="12">
    <source>
        <dbReference type="RuleBase" id="RU363000"/>
    </source>
</evidence>
<dbReference type="AlphaFoldDB" id="A0A9P8TJD4"/>
<reference evidence="14" key="2">
    <citation type="submission" date="2021-01" db="EMBL/GenBank/DDBJ databases">
        <authorList>
            <person name="Schikora-Tamarit M.A."/>
        </authorList>
    </citation>
    <scope>NUCLEOTIDE SEQUENCE</scope>
    <source>
        <strain evidence="14">CBS2887</strain>
    </source>
</reference>
<feature type="coiled-coil region" evidence="13">
    <location>
        <begin position="202"/>
        <end position="241"/>
    </location>
</feature>
<comment type="subunit">
    <text evidence="12">Component of the mitochondrial contact site and cristae organizing system (MICOS) complex.</text>
</comment>
<organism evidence="14 15">
    <name type="scientific">Wickerhamomyces pijperi</name>
    <name type="common">Yeast</name>
    <name type="synonym">Pichia pijperi</name>
    <dbReference type="NCBI Taxonomy" id="599730"/>
    <lineage>
        <taxon>Eukaryota</taxon>
        <taxon>Fungi</taxon>
        <taxon>Dikarya</taxon>
        <taxon>Ascomycota</taxon>
        <taxon>Saccharomycotina</taxon>
        <taxon>Saccharomycetes</taxon>
        <taxon>Phaffomycetales</taxon>
        <taxon>Wickerhamomycetaceae</taxon>
        <taxon>Wickerhamomyces</taxon>
    </lineage>
</organism>
<comment type="similarity">
    <text evidence="2 12">Belongs to the MICOS complex subunit Mic60 family.</text>
</comment>
<proteinExistence type="inferred from homology"/>
<evidence type="ECO:0000256" key="8">
    <source>
        <dbReference type="ARBA" id="ARBA00023054"/>
    </source>
</evidence>
<dbReference type="GO" id="GO:0061617">
    <property type="term" value="C:MICOS complex"/>
    <property type="evidence" value="ECO:0007669"/>
    <property type="project" value="TreeGrafter"/>
</dbReference>
<evidence type="ECO:0000313" key="15">
    <source>
        <dbReference type="Proteomes" id="UP000774326"/>
    </source>
</evidence>
<evidence type="ECO:0000256" key="10">
    <source>
        <dbReference type="ARBA" id="ARBA00023136"/>
    </source>
</evidence>
<dbReference type="InterPro" id="IPR019133">
    <property type="entry name" value="MIC60"/>
</dbReference>
<evidence type="ECO:0000256" key="2">
    <source>
        <dbReference type="ARBA" id="ARBA00010877"/>
    </source>
</evidence>
<comment type="caution">
    <text evidence="14">The sequence shown here is derived from an EMBL/GenBank/DDBJ whole genome shotgun (WGS) entry which is preliminary data.</text>
</comment>
<keyword evidence="5 12" id="KW-0999">Mitochondrion inner membrane</keyword>
<keyword evidence="10" id="KW-0472">Membrane</keyword>
<gene>
    <name evidence="14" type="ORF">WICPIJ_008024</name>
</gene>
<evidence type="ECO:0000256" key="7">
    <source>
        <dbReference type="ARBA" id="ARBA00022989"/>
    </source>
</evidence>
<evidence type="ECO:0000256" key="11">
    <source>
        <dbReference type="ARBA" id="ARBA00025571"/>
    </source>
</evidence>
<keyword evidence="7" id="KW-1133">Transmembrane helix</keyword>
<keyword evidence="4 12" id="KW-0812">Transmembrane</keyword>
<dbReference type="EMBL" id="JAEUBG010004634">
    <property type="protein sequence ID" value="KAH3681016.1"/>
    <property type="molecule type" value="Genomic_DNA"/>
</dbReference>
<evidence type="ECO:0000256" key="13">
    <source>
        <dbReference type="SAM" id="Coils"/>
    </source>
</evidence>
<sequence length="469" mass="52968">MLRSAGKTLFNVTLGSTVLYGSGVALSLQNNAFNELFTDNVPFAEEAVDYAQTFRGNNSREYNVTNFKEKFGGFEKTTSIAKSSGVQSERIEAVKESPKKQEKNVEVVKEVQKVLDVKLPLIDSKSSEPTLQAIIDEFNGLIVKINSKELNQNSINIAKVKEIVAKLDFDLKELTTAASDKFNLRLKELVSVKENELLIKFTKDFQKNLEALEDKHQAQLNNELSKAREVLELQLNNAIKINAIENQKIFANLVAQSIEEERNGKLSKFSELNERLSSLQQLYTKFDDHLHNAELRSTLQYQIAQLRSKLQSDRYQDLTPELLKLQEIANVSQNEVLFSAVESINKDVISQGLLTNQQIITRFQLLAPELRSAALLPPNAGILGHLSAKFFSFLLVPKEGDVKGKDIESLIARVQNNLTLNKLDDAVEEVSNLKGWGRKLADDWVIDSRKRLEVEFLVDLIELESRTLY</sequence>
<evidence type="ECO:0000256" key="3">
    <source>
        <dbReference type="ARBA" id="ARBA00018116"/>
    </source>
</evidence>
<keyword evidence="6" id="KW-0809">Transit peptide</keyword>
<dbReference type="PANTHER" id="PTHR15415:SF7">
    <property type="entry name" value="MICOS COMPLEX SUBUNIT MIC60"/>
    <property type="match status" value="1"/>
</dbReference>
<comment type="subcellular location">
    <subcellularLocation>
        <location evidence="1 12">Mitochondrion inner membrane</location>
        <topology evidence="1 12">Single-pass membrane protein</topology>
    </subcellularLocation>
</comment>
<evidence type="ECO:0000256" key="4">
    <source>
        <dbReference type="ARBA" id="ARBA00022692"/>
    </source>
</evidence>
<evidence type="ECO:0000256" key="1">
    <source>
        <dbReference type="ARBA" id="ARBA00004434"/>
    </source>
</evidence>
<accession>A0A9P8TJD4</accession>
<dbReference type="GO" id="GO:0042407">
    <property type="term" value="P:cristae formation"/>
    <property type="evidence" value="ECO:0007669"/>
    <property type="project" value="TreeGrafter"/>
</dbReference>
<evidence type="ECO:0000256" key="5">
    <source>
        <dbReference type="ARBA" id="ARBA00022792"/>
    </source>
</evidence>
<keyword evidence="9 12" id="KW-0496">Mitochondrion</keyword>
<protein>
    <recommendedName>
        <fullName evidence="3 12">MICOS complex subunit MIC60</fullName>
    </recommendedName>
    <alternativeName>
        <fullName evidence="12">Mitofilin</fullName>
    </alternativeName>
</protein>
<reference evidence="14" key="1">
    <citation type="journal article" date="2021" name="Open Biol.">
        <title>Shared evolutionary footprints suggest mitochondrial oxidative damage underlies multiple complex I losses in fungi.</title>
        <authorList>
            <person name="Schikora-Tamarit M.A."/>
            <person name="Marcet-Houben M."/>
            <person name="Nosek J."/>
            <person name="Gabaldon T."/>
        </authorList>
    </citation>
    <scope>NUCLEOTIDE SEQUENCE</scope>
    <source>
        <strain evidence="14">CBS2887</strain>
    </source>
</reference>
<keyword evidence="8 13" id="KW-0175">Coiled coil</keyword>
<comment type="function">
    <text evidence="11">Component of the MICOS complex, a large protein complex of the mitochondrial inner membrane that plays crucial roles in the maintenance of crista junctions, inner membrane architecture, and formation of contact sites to the outer membrane. Plays a role in keeping cristae membranes connected to the inner boundary membrane. Also promotes protein import via the mitochondrial intermembrane space assembly (MIA) pathway.</text>
</comment>
<name>A0A9P8TJD4_WICPI</name>
<dbReference type="Pfam" id="PF09731">
    <property type="entry name" value="Mitofilin"/>
    <property type="match status" value="2"/>
</dbReference>
<dbReference type="Proteomes" id="UP000774326">
    <property type="component" value="Unassembled WGS sequence"/>
</dbReference>